<sequence>MFSPVTQNPSSSSSNNNNNNKFFCAVKRKEAKLVAPALPPPARDGIYWLSNLDDIPTILNMIFFYQSNKISNTTDPVMVIQNALAEILVHYYPLAGRLELSSEGKFEVINSGEGAVFVEAETDASISDVLAEYNLDTNMEFLGKLFYNSAGESKNILDQPLLAIQPALDRTLLKARDPIQIEMPLPEYTEIYQSNPPTAQDPNIDDKGSCPLIFDSNTCFDDMVFSSLYFDSKTVALLKNEVLDEGILKTCTSFEAMIAFIWRIQTKALGMASCEMTKILFAVDGRSRFCPPLPEGYHGNAILIACAITSTRELIDRELSYAVGLVQEAKVMINDKYMRARIDYLEKMRPRPSLKATLIISSLCGIPFHKADYGWGECTHYFRFRQPIHGAVYFLANGNDRKGIRVLTSLPSFAWSQVKSLLQQQRRNLEFSEHNI</sequence>
<keyword evidence="2" id="KW-1185">Reference proteome</keyword>
<dbReference type="Proteomes" id="UP001162992">
    <property type="component" value="Chromosome 4"/>
</dbReference>
<dbReference type="EMBL" id="CM055095">
    <property type="protein sequence ID" value="KAJ7558960.1"/>
    <property type="molecule type" value="Genomic_DNA"/>
</dbReference>
<organism evidence="1 2">
    <name type="scientific">Diphasiastrum complanatum</name>
    <name type="common">Issler's clubmoss</name>
    <name type="synonym">Lycopodium complanatum</name>
    <dbReference type="NCBI Taxonomy" id="34168"/>
    <lineage>
        <taxon>Eukaryota</taxon>
        <taxon>Viridiplantae</taxon>
        <taxon>Streptophyta</taxon>
        <taxon>Embryophyta</taxon>
        <taxon>Tracheophyta</taxon>
        <taxon>Lycopodiopsida</taxon>
        <taxon>Lycopodiales</taxon>
        <taxon>Lycopodiaceae</taxon>
        <taxon>Lycopodioideae</taxon>
        <taxon>Diphasiastrum</taxon>
    </lineage>
</organism>
<protein>
    <submittedName>
        <fullName evidence="1">Uncharacterized protein</fullName>
    </submittedName>
</protein>
<name>A0ACC2DXI1_DIPCM</name>
<comment type="caution">
    <text evidence="1">The sequence shown here is derived from an EMBL/GenBank/DDBJ whole genome shotgun (WGS) entry which is preliminary data.</text>
</comment>
<evidence type="ECO:0000313" key="2">
    <source>
        <dbReference type="Proteomes" id="UP001162992"/>
    </source>
</evidence>
<evidence type="ECO:0000313" key="1">
    <source>
        <dbReference type="EMBL" id="KAJ7558960.1"/>
    </source>
</evidence>
<accession>A0ACC2DXI1</accession>
<reference evidence="2" key="1">
    <citation type="journal article" date="2024" name="Proc. Natl. Acad. Sci. U.S.A.">
        <title>Extraordinary preservation of gene collinearity over three hundred million years revealed in homosporous lycophytes.</title>
        <authorList>
            <person name="Li C."/>
            <person name="Wickell D."/>
            <person name="Kuo L.Y."/>
            <person name="Chen X."/>
            <person name="Nie B."/>
            <person name="Liao X."/>
            <person name="Peng D."/>
            <person name="Ji J."/>
            <person name="Jenkins J."/>
            <person name="Williams M."/>
            <person name="Shu S."/>
            <person name="Plott C."/>
            <person name="Barry K."/>
            <person name="Rajasekar S."/>
            <person name="Grimwood J."/>
            <person name="Han X."/>
            <person name="Sun S."/>
            <person name="Hou Z."/>
            <person name="He W."/>
            <person name="Dai G."/>
            <person name="Sun C."/>
            <person name="Schmutz J."/>
            <person name="Leebens-Mack J.H."/>
            <person name="Li F.W."/>
            <person name="Wang L."/>
        </authorList>
    </citation>
    <scope>NUCLEOTIDE SEQUENCE [LARGE SCALE GENOMIC DNA]</scope>
    <source>
        <strain evidence="2">cv. PW_Plant_1</strain>
    </source>
</reference>
<gene>
    <name evidence="1" type="ORF">O6H91_04G063300</name>
</gene>
<proteinExistence type="predicted"/>